<dbReference type="AlphaFoldDB" id="A0A150ST19"/>
<dbReference type="Proteomes" id="UP000075635">
    <property type="component" value="Unassembled WGS sequence"/>
</dbReference>
<proteinExistence type="predicted"/>
<name>A0A150ST19_SORCE</name>
<gene>
    <name evidence="1" type="ORF">BE17_33810</name>
</gene>
<dbReference type="PROSITE" id="PS51257">
    <property type="entry name" value="PROKAR_LIPOPROTEIN"/>
    <property type="match status" value="1"/>
</dbReference>
<organism evidence="1 2">
    <name type="scientific">Sorangium cellulosum</name>
    <name type="common">Polyangium cellulosum</name>
    <dbReference type="NCBI Taxonomy" id="56"/>
    <lineage>
        <taxon>Bacteria</taxon>
        <taxon>Pseudomonadati</taxon>
        <taxon>Myxococcota</taxon>
        <taxon>Polyangia</taxon>
        <taxon>Polyangiales</taxon>
        <taxon>Polyangiaceae</taxon>
        <taxon>Sorangium</taxon>
    </lineage>
</organism>
<accession>A0A150ST19</accession>
<evidence type="ECO:0000313" key="1">
    <source>
        <dbReference type="EMBL" id="KYF95606.1"/>
    </source>
</evidence>
<protein>
    <submittedName>
        <fullName evidence="1">Uncharacterized protein</fullName>
    </submittedName>
</protein>
<evidence type="ECO:0000313" key="2">
    <source>
        <dbReference type="Proteomes" id="UP000075635"/>
    </source>
</evidence>
<sequence length="200" mass="20960">MEWRSILLGAFVCSSLFTAGCYATSEGDAEDVGEVASPQLDPDGKAWRLFQLTLGGNPLARSLVIGGSNIANYSAATEYWYVDTAALPALGTTNLVFSYTSGSSAPPSQSGAQTFALPRDVAWSSFMTDPVSGGSLYKKDNVYLRIAKSANGLTRLTWYQVLPSGAVAANVVPSGTFSPVSGPVSVPSGHVGHYIDQPVQ</sequence>
<dbReference type="EMBL" id="JEMB01000626">
    <property type="protein sequence ID" value="KYF95606.1"/>
    <property type="molecule type" value="Genomic_DNA"/>
</dbReference>
<comment type="caution">
    <text evidence="1">The sequence shown here is derived from an EMBL/GenBank/DDBJ whole genome shotgun (WGS) entry which is preliminary data.</text>
</comment>
<reference evidence="1 2" key="1">
    <citation type="submission" date="2014-02" db="EMBL/GenBank/DDBJ databases">
        <title>The small core and large imbalanced accessory genome model reveals a collaborative survival strategy of Sorangium cellulosum strains in nature.</title>
        <authorList>
            <person name="Han K."/>
            <person name="Peng R."/>
            <person name="Blom J."/>
            <person name="Li Y.-Z."/>
        </authorList>
    </citation>
    <scope>NUCLEOTIDE SEQUENCE [LARGE SCALE GENOMIC DNA]</scope>
    <source>
        <strain evidence="1 2">So0011-07</strain>
    </source>
</reference>